<keyword evidence="3" id="KW-1185">Reference proteome</keyword>
<dbReference type="EMBL" id="BSUK01000001">
    <property type="protein sequence ID" value="GMA25635.1"/>
    <property type="molecule type" value="Genomic_DNA"/>
</dbReference>
<evidence type="ECO:0000313" key="2">
    <source>
        <dbReference type="EMBL" id="GMA25635.1"/>
    </source>
</evidence>
<feature type="compositionally biased region" description="Polar residues" evidence="1">
    <location>
        <begin position="59"/>
        <end position="70"/>
    </location>
</feature>
<evidence type="ECO:0000256" key="1">
    <source>
        <dbReference type="SAM" id="MobiDB-lite"/>
    </source>
</evidence>
<accession>A0ABQ6I7A4</accession>
<organism evidence="2 3">
    <name type="scientific">Luteimicrobium album</name>
    <dbReference type="NCBI Taxonomy" id="1054550"/>
    <lineage>
        <taxon>Bacteria</taxon>
        <taxon>Bacillati</taxon>
        <taxon>Actinomycetota</taxon>
        <taxon>Actinomycetes</taxon>
        <taxon>Micrococcales</taxon>
        <taxon>Luteimicrobium</taxon>
    </lineage>
</organism>
<feature type="region of interest" description="Disordered" evidence="1">
    <location>
        <begin position="1"/>
        <end position="70"/>
    </location>
</feature>
<sequence length="70" mass="7052">MHLGRGERAGGLRRQEQPEAPRDAARGDGVELGVELGAAGAPVEGRPPPAVDVREVGSRSKSVPPSSGGG</sequence>
<proteinExistence type="predicted"/>
<gene>
    <name evidence="2" type="ORF">GCM10025864_33940</name>
</gene>
<feature type="compositionally biased region" description="Basic and acidic residues" evidence="1">
    <location>
        <begin position="1"/>
        <end position="29"/>
    </location>
</feature>
<comment type="caution">
    <text evidence="2">The sequence shown here is derived from an EMBL/GenBank/DDBJ whole genome shotgun (WGS) entry which is preliminary data.</text>
</comment>
<name>A0ABQ6I7A4_9MICO</name>
<evidence type="ECO:0000313" key="3">
    <source>
        <dbReference type="Proteomes" id="UP001157091"/>
    </source>
</evidence>
<reference evidence="3" key="1">
    <citation type="journal article" date="2019" name="Int. J. Syst. Evol. Microbiol.">
        <title>The Global Catalogue of Microorganisms (GCM) 10K type strain sequencing project: providing services to taxonomists for standard genome sequencing and annotation.</title>
        <authorList>
            <consortium name="The Broad Institute Genomics Platform"/>
            <consortium name="The Broad Institute Genome Sequencing Center for Infectious Disease"/>
            <person name="Wu L."/>
            <person name="Ma J."/>
        </authorList>
    </citation>
    <scope>NUCLEOTIDE SEQUENCE [LARGE SCALE GENOMIC DNA]</scope>
    <source>
        <strain evidence="3">NBRC 106348</strain>
    </source>
</reference>
<dbReference type="Proteomes" id="UP001157091">
    <property type="component" value="Unassembled WGS sequence"/>
</dbReference>
<protein>
    <submittedName>
        <fullName evidence="2">Uncharacterized protein</fullName>
    </submittedName>
</protein>